<dbReference type="Gene3D" id="2.40.160.60">
    <property type="entry name" value="Outer membrane protein transport protein (OMPP1/FadL/TodX)"/>
    <property type="match status" value="1"/>
</dbReference>
<dbReference type="Pfam" id="PF03349">
    <property type="entry name" value="Toluene_X"/>
    <property type="match status" value="1"/>
</dbReference>
<keyword evidence="6" id="KW-0472">Membrane</keyword>
<dbReference type="SUPFAM" id="SSF56935">
    <property type="entry name" value="Porins"/>
    <property type="match status" value="1"/>
</dbReference>
<evidence type="ECO:0000256" key="4">
    <source>
        <dbReference type="ARBA" id="ARBA00022692"/>
    </source>
</evidence>
<evidence type="ECO:0000256" key="8">
    <source>
        <dbReference type="SAM" id="SignalP"/>
    </source>
</evidence>
<keyword evidence="3" id="KW-1134">Transmembrane beta strand</keyword>
<keyword evidence="10" id="KW-1185">Reference proteome</keyword>
<evidence type="ECO:0000313" key="10">
    <source>
        <dbReference type="Proteomes" id="UP000464524"/>
    </source>
</evidence>
<gene>
    <name evidence="9" type="ORF">FX988_03071</name>
</gene>
<keyword evidence="7" id="KW-0998">Cell outer membrane</keyword>
<evidence type="ECO:0000256" key="1">
    <source>
        <dbReference type="ARBA" id="ARBA00004571"/>
    </source>
</evidence>
<keyword evidence="4" id="KW-0812">Transmembrane</keyword>
<feature type="chain" id="PRO_5032425685" evidence="8">
    <location>
        <begin position="22"/>
        <end position="430"/>
    </location>
</feature>
<evidence type="ECO:0000256" key="7">
    <source>
        <dbReference type="ARBA" id="ARBA00023237"/>
    </source>
</evidence>
<dbReference type="OrthoDB" id="19849at2"/>
<dbReference type="GO" id="GO:0015483">
    <property type="term" value="F:long-chain fatty acid transporting porin activity"/>
    <property type="evidence" value="ECO:0007669"/>
    <property type="project" value="TreeGrafter"/>
</dbReference>
<feature type="signal peptide" evidence="8">
    <location>
        <begin position="1"/>
        <end position="21"/>
    </location>
</feature>
<sequence length="430" mass="46394">MNLNKILLTAGLSCLSLNTLAAAFQLSEHSASGLGRAFAGDAAIAENASVVARNPALMSQFSENQLSVVGTYIVPDVSLTGESAPLYSNTEALNDDSIAPEAFVPAAYYVMPIDDKFAVGFGLFSNFGLSTEFDEDYAAGQLAGKTEIVTVNFNTSVSYKVNEQLTIAGGLNAVYADATITRHLGDLSNALAGQGLNFPASTTALDLEGDDYGYGYNLGVAYDLDENSRFGFHYRSKVDITFDGTYSNELPLIPGVFDNGQSGEVQPGTVELELPAIAEFSGSHKLDEKWGLHYSVMWTDWSSFERLEAFVPSQDEAVFEKEENFSDSFRYAIGADYQLNANVKLRAGIAYDETPTDSQLLSISIPDTNRLWLSAGANYSLNDSSSIDLGLSIIRGQDRTFTEADDAGGVWEFSSEGNAFILAAQYNYAF</sequence>
<dbReference type="AlphaFoldDB" id="A0A857JLQ2"/>
<dbReference type="KEGG" id="pmes:FX988_03071"/>
<comment type="subcellular location">
    <subcellularLocation>
        <location evidence="1">Cell outer membrane</location>
        <topology evidence="1">Multi-pass membrane protein</topology>
    </subcellularLocation>
</comment>
<dbReference type="Proteomes" id="UP000464524">
    <property type="component" value="Chromosome"/>
</dbReference>
<keyword evidence="5 8" id="KW-0732">Signal</keyword>
<dbReference type="InterPro" id="IPR005017">
    <property type="entry name" value="OMPP1/FadL/TodX"/>
</dbReference>
<dbReference type="PANTHER" id="PTHR35093">
    <property type="entry name" value="OUTER MEMBRANE PROTEIN NMB0088-RELATED"/>
    <property type="match status" value="1"/>
</dbReference>
<evidence type="ECO:0000256" key="2">
    <source>
        <dbReference type="ARBA" id="ARBA00008163"/>
    </source>
</evidence>
<dbReference type="EMBL" id="CP047656">
    <property type="protein sequence ID" value="QHJ12813.1"/>
    <property type="molecule type" value="Genomic_DNA"/>
</dbReference>
<accession>A0A857JLQ2</accession>
<protein>
    <submittedName>
        <fullName evidence="9">Long-chain fatty acid transport protein</fullName>
    </submittedName>
</protein>
<evidence type="ECO:0000256" key="3">
    <source>
        <dbReference type="ARBA" id="ARBA00022452"/>
    </source>
</evidence>
<organism evidence="9 10">
    <name type="scientific">Paraglaciecola mesophila</name>
    <dbReference type="NCBI Taxonomy" id="197222"/>
    <lineage>
        <taxon>Bacteria</taxon>
        <taxon>Pseudomonadati</taxon>
        <taxon>Pseudomonadota</taxon>
        <taxon>Gammaproteobacteria</taxon>
        <taxon>Alteromonadales</taxon>
        <taxon>Alteromonadaceae</taxon>
        <taxon>Paraglaciecola</taxon>
    </lineage>
</organism>
<proteinExistence type="inferred from homology"/>
<evidence type="ECO:0000313" key="9">
    <source>
        <dbReference type="EMBL" id="QHJ12813.1"/>
    </source>
</evidence>
<dbReference type="GO" id="GO:0009279">
    <property type="term" value="C:cell outer membrane"/>
    <property type="evidence" value="ECO:0007669"/>
    <property type="project" value="UniProtKB-SubCell"/>
</dbReference>
<dbReference type="RefSeq" id="WP_160180983.1">
    <property type="nucleotide sequence ID" value="NZ_CP047656.1"/>
</dbReference>
<evidence type="ECO:0000256" key="6">
    <source>
        <dbReference type="ARBA" id="ARBA00023136"/>
    </source>
</evidence>
<dbReference type="PANTHER" id="PTHR35093:SF3">
    <property type="entry name" value="LONG-CHAIN FATTY ACID TRANSPORT PROTEIN"/>
    <property type="match status" value="1"/>
</dbReference>
<comment type="similarity">
    <text evidence="2">Belongs to the OmpP1/FadL family.</text>
</comment>
<name>A0A857JLQ2_9ALTE</name>
<evidence type="ECO:0000256" key="5">
    <source>
        <dbReference type="ARBA" id="ARBA00022729"/>
    </source>
</evidence>
<reference evidence="9 10" key="1">
    <citation type="submission" date="2019-12" db="EMBL/GenBank/DDBJ databases">
        <title>Genome sequencing and assembly of endphytes of Porphyra tenera.</title>
        <authorList>
            <person name="Park J.M."/>
            <person name="Shin R."/>
            <person name="Jo S.H."/>
        </authorList>
    </citation>
    <scope>NUCLEOTIDE SEQUENCE [LARGE SCALE GENOMIC DNA]</scope>
    <source>
        <strain evidence="9 10">GPM4</strain>
    </source>
</reference>